<keyword evidence="3" id="KW-1133">Transmembrane helix</keyword>
<accession>A0A7J7JHW7</accession>
<comment type="caution">
    <text evidence="5">The sequence shown here is derived from an EMBL/GenBank/DDBJ whole genome shotgun (WGS) entry which is preliminary data.</text>
</comment>
<dbReference type="AlphaFoldDB" id="A0A7J7JHW7"/>
<dbReference type="Gene3D" id="2.10.70.10">
    <property type="entry name" value="Complement Module, domain 1"/>
    <property type="match status" value="1"/>
</dbReference>
<sequence length="211" mass="23180">MFAAPKCSPPVHAENSEYEMDSSNLSVIYSCKAGYGKLSGDFVHTCKWREHNSVWNGEPPTCESYIRDGVPAGSLIGVSVGLGVIILILVAVLILGILKYRQQMDTTSSRRQLTVLPPGISSTSFINSEQLTSKPNARQAYETLQSPSDRAYTHVTPNYMNMENEGKSNGKTKVKAKSSAPVYDQLVVGAEHLSLQRESSKSEKIACRCRY</sequence>
<dbReference type="InterPro" id="IPR035976">
    <property type="entry name" value="Sushi/SCR/CCP_sf"/>
</dbReference>
<evidence type="ECO:0000313" key="6">
    <source>
        <dbReference type="Proteomes" id="UP000593567"/>
    </source>
</evidence>
<organism evidence="5 6">
    <name type="scientific">Bugula neritina</name>
    <name type="common">Brown bryozoan</name>
    <name type="synonym">Sertularia neritina</name>
    <dbReference type="NCBI Taxonomy" id="10212"/>
    <lineage>
        <taxon>Eukaryota</taxon>
        <taxon>Metazoa</taxon>
        <taxon>Spiralia</taxon>
        <taxon>Lophotrochozoa</taxon>
        <taxon>Bryozoa</taxon>
        <taxon>Gymnolaemata</taxon>
        <taxon>Cheilostomatida</taxon>
        <taxon>Flustrina</taxon>
        <taxon>Buguloidea</taxon>
        <taxon>Bugulidae</taxon>
        <taxon>Bugula</taxon>
    </lineage>
</organism>
<evidence type="ECO:0000259" key="4">
    <source>
        <dbReference type="PROSITE" id="PS50923"/>
    </source>
</evidence>
<keyword evidence="3" id="KW-0812">Transmembrane</keyword>
<comment type="caution">
    <text evidence="2">Lacks conserved residue(s) required for the propagation of feature annotation.</text>
</comment>
<gene>
    <name evidence="5" type="ORF">EB796_015761</name>
</gene>
<proteinExistence type="predicted"/>
<name>A0A7J7JHW7_BUGNE</name>
<protein>
    <recommendedName>
        <fullName evidence="4">Sushi domain-containing protein</fullName>
    </recommendedName>
</protein>
<keyword evidence="2" id="KW-0768">Sushi</keyword>
<evidence type="ECO:0000256" key="2">
    <source>
        <dbReference type="PROSITE-ProRule" id="PRU00302"/>
    </source>
</evidence>
<dbReference type="EMBL" id="VXIV02002392">
    <property type="protein sequence ID" value="KAF6025929.1"/>
    <property type="molecule type" value="Genomic_DNA"/>
</dbReference>
<evidence type="ECO:0000256" key="1">
    <source>
        <dbReference type="ARBA" id="ARBA00023157"/>
    </source>
</evidence>
<feature type="domain" description="Sushi" evidence="4">
    <location>
        <begin position="5"/>
        <end position="64"/>
    </location>
</feature>
<dbReference type="PROSITE" id="PS50923">
    <property type="entry name" value="SUSHI"/>
    <property type="match status" value="1"/>
</dbReference>
<dbReference type="InterPro" id="IPR000436">
    <property type="entry name" value="Sushi_SCR_CCP_dom"/>
</dbReference>
<evidence type="ECO:0000256" key="3">
    <source>
        <dbReference type="SAM" id="Phobius"/>
    </source>
</evidence>
<dbReference type="CDD" id="cd00033">
    <property type="entry name" value="CCP"/>
    <property type="match status" value="1"/>
</dbReference>
<feature type="transmembrane region" description="Helical" evidence="3">
    <location>
        <begin position="75"/>
        <end position="98"/>
    </location>
</feature>
<dbReference type="Proteomes" id="UP000593567">
    <property type="component" value="Unassembled WGS sequence"/>
</dbReference>
<keyword evidence="1" id="KW-1015">Disulfide bond</keyword>
<reference evidence="5" key="1">
    <citation type="submission" date="2020-06" db="EMBL/GenBank/DDBJ databases">
        <title>Draft genome of Bugula neritina, a colonial animal packing powerful symbionts and potential medicines.</title>
        <authorList>
            <person name="Rayko M."/>
        </authorList>
    </citation>
    <scope>NUCLEOTIDE SEQUENCE [LARGE SCALE GENOMIC DNA]</scope>
    <source>
        <strain evidence="5">Kwan_BN1</strain>
    </source>
</reference>
<keyword evidence="6" id="KW-1185">Reference proteome</keyword>
<evidence type="ECO:0000313" key="5">
    <source>
        <dbReference type="EMBL" id="KAF6025929.1"/>
    </source>
</evidence>
<keyword evidence="3" id="KW-0472">Membrane</keyword>
<dbReference type="SUPFAM" id="SSF57535">
    <property type="entry name" value="Complement control module/SCR domain"/>
    <property type="match status" value="1"/>
</dbReference>